<dbReference type="AlphaFoldDB" id="A0A1R3IHD3"/>
<evidence type="ECO:0000313" key="2">
    <source>
        <dbReference type="Proteomes" id="UP000188268"/>
    </source>
</evidence>
<dbReference type="Proteomes" id="UP000188268">
    <property type="component" value="Unassembled WGS sequence"/>
</dbReference>
<proteinExistence type="predicted"/>
<dbReference type="EMBL" id="AWWV01010059">
    <property type="protein sequence ID" value="OMO81992.1"/>
    <property type="molecule type" value="Genomic_DNA"/>
</dbReference>
<name>A0A1R3IHD3_COCAP</name>
<reference evidence="1 2" key="1">
    <citation type="submission" date="2013-09" db="EMBL/GenBank/DDBJ databases">
        <title>Corchorus capsularis genome sequencing.</title>
        <authorList>
            <person name="Alam M."/>
            <person name="Haque M.S."/>
            <person name="Islam M.S."/>
            <person name="Emdad E.M."/>
            <person name="Islam M.M."/>
            <person name="Ahmed B."/>
            <person name="Halim A."/>
            <person name="Hossen Q.M.M."/>
            <person name="Hossain M.Z."/>
            <person name="Ahmed R."/>
            <person name="Khan M.M."/>
            <person name="Islam R."/>
            <person name="Rashid M.M."/>
            <person name="Khan S.A."/>
            <person name="Rahman M.S."/>
            <person name="Alam M."/>
        </authorList>
    </citation>
    <scope>NUCLEOTIDE SEQUENCE [LARGE SCALE GENOMIC DNA]</scope>
    <source>
        <strain evidence="2">cv. CVL-1</strain>
        <tissue evidence="1">Whole seedling</tissue>
    </source>
</reference>
<accession>A0A1R3IHD3</accession>
<protein>
    <submittedName>
        <fullName evidence="1">Uncharacterized protein</fullName>
    </submittedName>
</protein>
<keyword evidence="2" id="KW-1185">Reference proteome</keyword>
<gene>
    <name evidence="1" type="ORF">CCACVL1_12117</name>
</gene>
<comment type="caution">
    <text evidence="1">The sequence shown here is derived from an EMBL/GenBank/DDBJ whole genome shotgun (WGS) entry which is preliminary data.</text>
</comment>
<evidence type="ECO:0000313" key="1">
    <source>
        <dbReference type="EMBL" id="OMO81992.1"/>
    </source>
</evidence>
<sequence length="36" mass="3875">MTFSSRKRNPFCIAGAGGVDCAILRGIGFWDSVRSV</sequence>
<organism evidence="1 2">
    <name type="scientific">Corchorus capsularis</name>
    <name type="common">Jute</name>
    <dbReference type="NCBI Taxonomy" id="210143"/>
    <lineage>
        <taxon>Eukaryota</taxon>
        <taxon>Viridiplantae</taxon>
        <taxon>Streptophyta</taxon>
        <taxon>Embryophyta</taxon>
        <taxon>Tracheophyta</taxon>
        <taxon>Spermatophyta</taxon>
        <taxon>Magnoliopsida</taxon>
        <taxon>eudicotyledons</taxon>
        <taxon>Gunneridae</taxon>
        <taxon>Pentapetalae</taxon>
        <taxon>rosids</taxon>
        <taxon>malvids</taxon>
        <taxon>Malvales</taxon>
        <taxon>Malvaceae</taxon>
        <taxon>Grewioideae</taxon>
        <taxon>Apeibeae</taxon>
        <taxon>Corchorus</taxon>
    </lineage>
</organism>
<dbReference type="Gramene" id="OMO81992">
    <property type="protein sequence ID" value="OMO81992"/>
    <property type="gene ID" value="CCACVL1_12117"/>
</dbReference>